<dbReference type="SUPFAM" id="SSF64182">
    <property type="entry name" value="DHH phosphoesterases"/>
    <property type="match status" value="1"/>
</dbReference>
<gene>
    <name evidence="1" type="ORF">H9876_03305</name>
</gene>
<evidence type="ECO:0000313" key="1">
    <source>
        <dbReference type="EMBL" id="HIW70395.1"/>
    </source>
</evidence>
<accession>A0A9D1U409</accession>
<dbReference type="Gene3D" id="3.10.310.30">
    <property type="match status" value="1"/>
</dbReference>
<reference evidence="1" key="2">
    <citation type="submission" date="2021-04" db="EMBL/GenBank/DDBJ databases">
        <authorList>
            <person name="Gilroy R."/>
        </authorList>
    </citation>
    <scope>NUCLEOTIDE SEQUENCE</scope>
    <source>
        <strain evidence="1">ChiHejej3B27-2180</strain>
    </source>
</reference>
<sequence length="368" mass="41333">MAKQLIKVFSHNDLDGFGGPMLLKSVQPVMFPDAEFDVDNIGAGQIDATLDNWFRSPSLGNYSDVYIMDMTPDSENTFKQLNEHFANHWLVFDHHESEEAQRSRYAGNTVEPHGEMVHASATSIVWDWLQDQSAFASLTGQQRHKLAQLAELIRAYDTWDWQNDPELSAAVKDGADQLNELFWFYPKKRAGEFMEHVFETGWDDYCQQNELLVNTLMERRAAYINHHLKDVLTATIDGHQLGIVYASDYQSQLAHDLLNDQPDLDAALVIGAMRISLRSNDKMDVAKFAEQYYQGGGHANAAGGRLTINPVKIGEQAVIDQLASAVKAAQEEKKENEHTLGDDLDPLVAGKLAALLKQNRDEENDNGN</sequence>
<dbReference type="Proteomes" id="UP000886878">
    <property type="component" value="Unassembled WGS sequence"/>
</dbReference>
<proteinExistence type="predicted"/>
<comment type="caution">
    <text evidence="1">The sequence shown here is derived from an EMBL/GenBank/DDBJ whole genome shotgun (WGS) entry which is preliminary data.</text>
</comment>
<protein>
    <submittedName>
        <fullName evidence="1">Phosphoesterase</fullName>
    </submittedName>
</protein>
<organism evidence="1 2">
    <name type="scientific">Candidatus Limosilactobacillus merdipullorum</name>
    <dbReference type="NCBI Taxonomy" id="2838653"/>
    <lineage>
        <taxon>Bacteria</taxon>
        <taxon>Bacillati</taxon>
        <taxon>Bacillota</taxon>
        <taxon>Bacilli</taxon>
        <taxon>Lactobacillales</taxon>
        <taxon>Lactobacillaceae</taxon>
        <taxon>Limosilactobacillus</taxon>
    </lineage>
</organism>
<name>A0A9D1U409_9LACO</name>
<dbReference type="InterPro" id="IPR052968">
    <property type="entry name" value="Nucleotide_metab_enz"/>
</dbReference>
<dbReference type="PANTHER" id="PTHR42146">
    <property type="entry name" value="3',5'-CYCLIC-NUCLEOTIDE PHOSPHODIESTERASE"/>
    <property type="match status" value="1"/>
</dbReference>
<dbReference type="AlphaFoldDB" id="A0A9D1U409"/>
<reference evidence="1" key="1">
    <citation type="journal article" date="2021" name="PeerJ">
        <title>Extensive microbial diversity within the chicken gut microbiome revealed by metagenomics and culture.</title>
        <authorList>
            <person name="Gilroy R."/>
            <person name="Ravi A."/>
            <person name="Getino M."/>
            <person name="Pursley I."/>
            <person name="Horton D.L."/>
            <person name="Alikhan N.F."/>
            <person name="Baker D."/>
            <person name="Gharbi K."/>
            <person name="Hall N."/>
            <person name="Watson M."/>
            <person name="Adriaenssens E.M."/>
            <person name="Foster-Nyarko E."/>
            <person name="Jarju S."/>
            <person name="Secka A."/>
            <person name="Antonio M."/>
            <person name="Oren A."/>
            <person name="Chaudhuri R.R."/>
            <person name="La Ragione R."/>
            <person name="Hildebrand F."/>
            <person name="Pallen M.J."/>
        </authorList>
    </citation>
    <scope>NUCLEOTIDE SEQUENCE</scope>
    <source>
        <strain evidence="1">ChiHejej3B27-2180</strain>
    </source>
</reference>
<dbReference type="PANTHER" id="PTHR42146:SF1">
    <property type="entry name" value="OLIGORIBONUCLEASE NRNB"/>
    <property type="match status" value="1"/>
</dbReference>
<dbReference type="EMBL" id="DXGK01000064">
    <property type="protein sequence ID" value="HIW70395.1"/>
    <property type="molecule type" value="Genomic_DNA"/>
</dbReference>
<dbReference type="InterPro" id="IPR038763">
    <property type="entry name" value="DHH_sf"/>
</dbReference>
<evidence type="ECO:0000313" key="2">
    <source>
        <dbReference type="Proteomes" id="UP000886878"/>
    </source>
</evidence>